<dbReference type="Pfam" id="PF12704">
    <property type="entry name" value="MacB_PCD"/>
    <property type="match status" value="2"/>
</dbReference>
<reference evidence="11" key="1">
    <citation type="journal article" date="2019" name="Int. J. Syst. Evol. Microbiol.">
        <title>The Global Catalogue of Microorganisms (GCM) 10K type strain sequencing project: providing services to taxonomists for standard genome sequencing and annotation.</title>
        <authorList>
            <consortium name="The Broad Institute Genomics Platform"/>
            <consortium name="The Broad Institute Genome Sequencing Center for Infectious Disease"/>
            <person name="Wu L."/>
            <person name="Ma J."/>
        </authorList>
    </citation>
    <scope>NUCLEOTIDE SEQUENCE [LARGE SCALE GENOMIC DNA]</scope>
    <source>
        <strain evidence="11">JCM 4087</strain>
    </source>
</reference>
<dbReference type="NCBIfam" id="TIGR03434">
    <property type="entry name" value="ADOP"/>
    <property type="match status" value="1"/>
</dbReference>
<feature type="domain" description="MacB-like periplasmic core" evidence="9">
    <location>
        <begin position="482"/>
        <end position="713"/>
    </location>
</feature>
<dbReference type="EMBL" id="JBHSPH010000001">
    <property type="protein sequence ID" value="MFC5860710.1"/>
    <property type="molecule type" value="Genomic_DNA"/>
</dbReference>
<keyword evidence="2" id="KW-1003">Cell membrane</keyword>
<dbReference type="RefSeq" id="WP_263335300.1">
    <property type="nucleotide sequence ID" value="NZ_JAGSYH010000002.1"/>
</dbReference>
<evidence type="ECO:0000256" key="6">
    <source>
        <dbReference type="ARBA" id="ARBA00038076"/>
    </source>
</evidence>
<feature type="transmembrane region" description="Helical" evidence="7">
    <location>
        <begin position="480"/>
        <end position="499"/>
    </location>
</feature>
<gene>
    <name evidence="10" type="ORF">ACFPT7_00230</name>
</gene>
<keyword evidence="11" id="KW-1185">Reference proteome</keyword>
<keyword evidence="4 7" id="KW-1133">Transmembrane helix</keyword>
<evidence type="ECO:0000256" key="5">
    <source>
        <dbReference type="ARBA" id="ARBA00023136"/>
    </source>
</evidence>
<evidence type="ECO:0000256" key="1">
    <source>
        <dbReference type="ARBA" id="ARBA00004651"/>
    </source>
</evidence>
<evidence type="ECO:0000256" key="4">
    <source>
        <dbReference type="ARBA" id="ARBA00022989"/>
    </source>
</evidence>
<feature type="transmembrane region" description="Helical" evidence="7">
    <location>
        <begin position="800"/>
        <end position="823"/>
    </location>
</feature>
<evidence type="ECO:0000256" key="3">
    <source>
        <dbReference type="ARBA" id="ARBA00022692"/>
    </source>
</evidence>
<dbReference type="NCBIfam" id="NF038403">
    <property type="entry name" value="perm_prefix_1"/>
    <property type="match status" value="1"/>
</dbReference>
<dbReference type="PANTHER" id="PTHR30572:SF4">
    <property type="entry name" value="ABC TRANSPORTER PERMEASE YTRF"/>
    <property type="match status" value="1"/>
</dbReference>
<evidence type="ECO:0000256" key="7">
    <source>
        <dbReference type="SAM" id="Phobius"/>
    </source>
</evidence>
<dbReference type="Pfam" id="PF02687">
    <property type="entry name" value="FtsX"/>
    <property type="match status" value="2"/>
</dbReference>
<feature type="domain" description="ABC3 transporter permease C-terminal" evidence="8">
    <location>
        <begin position="336"/>
        <end position="454"/>
    </location>
</feature>
<evidence type="ECO:0000313" key="11">
    <source>
        <dbReference type="Proteomes" id="UP001596091"/>
    </source>
</evidence>
<feature type="transmembrane region" description="Helical" evidence="7">
    <location>
        <begin position="89"/>
        <end position="111"/>
    </location>
</feature>
<dbReference type="Proteomes" id="UP001596091">
    <property type="component" value="Unassembled WGS sequence"/>
</dbReference>
<feature type="transmembrane region" description="Helical" evidence="7">
    <location>
        <begin position="835"/>
        <end position="860"/>
    </location>
</feature>
<feature type="domain" description="ABC3 transporter permease C-terminal" evidence="8">
    <location>
        <begin position="752"/>
        <end position="864"/>
    </location>
</feature>
<dbReference type="InterPro" id="IPR050250">
    <property type="entry name" value="Macrolide_Exporter_MacB"/>
</dbReference>
<dbReference type="InterPro" id="IPR003838">
    <property type="entry name" value="ABC3_permease_C"/>
</dbReference>
<feature type="transmembrane region" description="Helical" evidence="7">
    <location>
        <begin position="375"/>
        <end position="402"/>
    </location>
</feature>
<comment type="caution">
    <text evidence="10">The sequence shown here is derived from an EMBL/GenBank/DDBJ whole genome shotgun (WGS) entry which is preliminary data.</text>
</comment>
<feature type="transmembrane region" description="Helical" evidence="7">
    <location>
        <begin position="745"/>
        <end position="768"/>
    </location>
</feature>
<keyword evidence="5 7" id="KW-0472">Membrane</keyword>
<evidence type="ECO:0000256" key="2">
    <source>
        <dbReference type="ARBA" id="ARBA00022475"/>
    </source>
</evidence>
<protein>
    <submittedName>
        <fullName evidence="10">ABC transporter permease</fullName>
    </submittedName>
</protein>
<keyword evidence="3 7" id="KW-0812">Transmembrane</keyword>
<feature type="transmembrane region" description="Helical" evidence="7">
    <location>
        <begin position="331"/>
        <end position="354"/>
    </location>
</feature>
<name>A0ABW1EBW4_9BACT</name>
<comment type="similarity">
    <text evidence="6">Belongs to the ABC-4 integral membrane protein family.</text>
</comment>
<dbReference type="InterPro" id="IPR017800">
    <property type="entry name" value="ADOP"/>
</dbReference>
<dbReference type="PANTHER" id="PTHR30572">
    <property type="entry name" value="MEMBRANE COMPONENT OF TRANSPORTER-RELATED"/>
    <property type="match status" value="1"/>
</dbReference>
<comment type="subcellular location">
    <subcellularLocation>
        <location evidence="1">Cell membrane</location>
        <topology evidence="1">Multi-pass membrane protein</topology>
    </subcellularLocation>
</comment>
<sequence>MKWWRMRERNDDLERELQSDLELEEEEQRERGLSSEEARRAARRAFGNTTLIRQQTRETWAETWGWARFEHIRQDLQFALRQFSRNRRFAIACILTLGLGIGAEATIYSVIHAVLIDPYPYRGAMRMVHLHLYDKDPVPDDLALNGPQFRELEKSPVLDGAIAEDVYTMSLTGEELPEQLSVSRMSPNAFEYFGVSPLLGREFSAADGNRVAVLSYHFWKSHYAGRIDVLGKPLQLNREDYTIIGVLPQRFAWMWGDAYVPLAYSTDPRRISNVFARTREGISDRAAELALQPLLDTFAKETPADFPQHFKVHLVHINEVAIGQFRGVLEVLFVSVSFLLVLACVNVAILMLARGEARQTEIAMRKALGAGKRRIVTQLLTESILLSAAGGALGILLAYAGVHAILRLTQPLPTLFPAEANIAVNLPVLLFCAGISMVTAILCGAWPALRASRTGFRHVMNSGTNRLAGRRGGRNAQMSLLTLQVAITILLLVCSGSTVQTLLRLLHANLGYDPQSLASVSLVSLEGSHNKWADRVHYFEQIRSAIAADPDVVSAAIGALPLTGSEPTPVSIAGQKESSGSVIAQNVNEDYFSTLRMPLLAGRMWTRNETTRGAHFALINEAMSKRYWPAANPLGATIVLNNGVVHGTMWKLVAPGNDEHFQVIGVVGNVLNHGLDEAVRPAVYVPYSMTPFDGFTISFRARTNPASLLHAIKERVHSVEPDQAVGEILTATDVIEGQSLGRESFVASLFTAFAFLALAFAASGLYSIQSYLVAQRTRELGVRIALGARRSQIVEEVTRAAAVSVLTGAAAGIVTSVALSGVFAYWTNGNARDPVLLAIVAGVLFSAAMLASVGPALTAASIDPMQALRTE</sequence>
<feature type="domain" description="MacB-like periplasmic core" evidence="9">
    <location>
        <begin position="93"/>
        <end position="292"/>
    </location>
</feature>
<organism evidence="10 11">
    <name type="scientific">Acidicapsa dinghuensis</name>
    <dbReference type="NCBI Taxonomy" id="2218256"/>
    <lineage>
        <taxon>Bacteria</taxon>
        <taxon>Pseudomonadati</taxon>
        <taxon>Acidobacteriota</taxon>
        <taxon>Terriglobia</taxon>
        <taxon>Terriglobales</taxon>
        <taxon>Acidobacteriaceae</taxon>
        <taxon>Acidicapsa</taxon>
    </lineage>
</organism>
<evidence type="ECO:0000259" key="8">
    <source>
        <dbReference type="Pfam" id="PF02687"/>
    </source>
</evidence>
<feature type="transmembrane region" description="Helical" evidence="7">
    <location>
        <begin position="422"/>
        <end position="449"/>
    </location>
</feature>
<evidence type="ECO:0000313" key="10">
    <source>
        <dbReference type="EMBL" id="MFC5860710.1"/>
    </source>
</evidence>
<accession>A0ABW1EBW4</accession>
<dbReference type="InterPro" id="IPR025857">
    <property type="entry name" value="MacB_PCD"/>
</dbReference>
<evidence type="ECO:0000259" key="9">
    <source>
        <dbReference type="Pfam" id="PF12704"/>
    </source>
</evidence>
<dbReference type="InterPro" id="IPR047928">
    <property type="entry name" value="Perm_prefix_1"/>
</dbReference>
<proteinExistence type="inferred from homology"/>